<evidence type="ECO:0000259" key="5">
    <source>
        <dbReference type="SMART" id="SM00363"/>
    </source>
</evidence>
<dbReference type="PANTHER" id="PTHR47683:SF2">
    <property type="entry name" value="RNA-BINDING S4 DOMAIN-CONTAINING PROTEIN"/>
    <property type="match status" value="1"/>
</dbReference>
<dbReference type="Pfam" id="PF00849">
    <property type="entry name" value="PseudoU_synth_2"/>
    <property type="match status" value="1"/>
</dbReference>
<protein>
    <recommendedName>
        <fullName evidence="4">Pseudouridine synthase</fullName>
        <ecNumber evidence="4">5.4.99.-</ecNumber>
    </recommendedName>
</protein>
<proteinExistence type="inferred from homology"/>
<keyword evidence="2 4" id="KW-0413">Isomerase</keyword>
<accession>A0A2H0UFY6</accession>
<dbReference type="InterPro" id="IPR000748">
    <property type="entry name" value="PsdUridine_synth_RsuA/RluB/E/F"/>
</dbReference>
<dbReference type="SUPFAM" id="SSF55174">
    <property type="entry name" value="Alpha-L RNA-binding motif"/>
    <property type="match status" value="1"/>
</dbReference>
<dbReference type="SUPFAM" id="SSF55120">
    <property type="entry name" value="Pseudouridine synthase"/>
    <property type="match status" value="1"/>
</dbReference>
<dbReference type="InterPro" id="IPR036986">
    <property type="entry name" value="S4_RNA-bd_sf"/>
</dbReference>
<dbReference type="GO" id="GO:0003723">
    <property type="term" value="F:RNA binding"/>
    <property type="evidence" value="ECO:0007669"/>
    <property type="project" value="UniProtKB-KW"/>
</dbReference>
<dbReference type="InterPro" id="IPR006145">
    <property type="entry name" value="PsdUridine_synth_RsuA/RluA"/>
</dbReference>
<dbReference type="Gene3D" id="3.30.70.580">
    <property type="entry name" value="Pseudouridine synthase I, catalytic domain, N-terminal subdomain"/>
    <property type="match status" value="1"/>
</dbReference>
<dbReference type="InterPro" id="IPR020103">
    <property type="entry name" value="PsdUridine_synth_cat_dom_sf"/>
</dbReference>
<dbReference type="InterPro" id="IPR050343">
    <property type="entry name" value="RsuA_PseudoU_synthase"/>
</dbReference>
<dbReference type="InterPro" id="IPR002942">
    <property type="entry name" value="S4_RNA-bd"/>
</dbReference>
<keyword evidence="3" id="KW-0694">RNA-binding</keyword>
<evidence type="ECO:0000313" key="7">
    <source>
        <dbReference type="Proteomes" id="UP000229344"/>
    </source>
</evidence>
<dbReference type="CDD" id="cd00165">
    <property type="entry name" value="S4"/>
    <property type="match status" value="1"/>
</dbReference>
<comment type="similarity">
    <text evidence="1 4">Belongs to the pseudouridine synthase RsuA family.</text>
</comment>
<dbReference type="NCBIfam" id="TIGR00093">
    <property type="entry name" value="pseudouridine synthase"/>
    <property type="match status" value="1"/>
</dbReference>
<dbReference type="InterPro" id="IPR018496">
    <property type="entry name" value="PsdUridine_synth_RsuA/RluB_CS"/>
</dbReference>
<comment type="caution">
    <text evidence="6">The sequence shown here is derived from an EMBL/GenBank/DDBJ whole genome shotgun (WGS) entry which is preliminary data.</text>
</comment>
<name>A0A2H0UFY6_9BACT</name>
<dbReference type="EMBL" id="PFBI01000004">
    <property type="protein sequence ID" value="PIR84715.1"/>
    <property type="molecule type" value="Genomic_DNA"/>
</dbReference>
<feature type="domain" description="RNA-binding S4" evidence="5">
    <location>
        <begin position="9"/>
        <end position="72"/>
    </location>
</feature>
<dbReference type="Gene3D" id="3.10.290.10">
    <property type="entry name" value="RNA-binding S4 domain"/>
    <property type="match status" value="1"/>
</dbReference>
<dbReference type="AlphaFoldDB" id="A0A2H0UFY6"/>
<dbReference type="InterPro" id="IPR042092">
    <property type="entry name" value="PsdUridine_s_RsuA/RluB/E/F_cat"/>
</dbReference>
<evidence type="ECO:0000256" key="1">
    <source>
        <dbReference type="ARBA" id="ARBA00008348"/>
    </source>
</evidence>
<dbReference type="InterPro" id="IPR020094">
    <property type="entry name" value="TruA/RsuA/RluB/E/F_N"/>
</dbReference>
<evidence type="ECO:0000256" key="2">
    <source>
        <dbReference type="ARBA" id="ARBA00023235"/>
    </source>
</evidence>
<gene>
    <name evidence="6" type="ORF">COU16_00820</name>
</gene>
<dbReference type="GO" id="GO:0120159">
    <property type="term" value="F:rRNA pseudouridine synthase activity"/>
    <property type="evidence" value="ECO:0007669"/>
    <property type="project" value="UniProtKB-ARBA"/>
</dbReference>
<dbReference type="GO" id="GO:0000455">
    <property type="term" value="P:enzyme-directed rRNA pseudouridine synthesis"/>
    <property type="evidence" value="ECO:0007669"/>
    <property type="project" value="UniProtKB-ARBA"/>
</dbReference>
<dbReference type="Gene3D" id="3.30.70.1560">
    <property type="entry name" value="Alpha-L RNA-binding motif"/>
    <property type="match status" value="1"/>
</dbReference>
<dbReference type="Proteomes" id="UP000229344">
    <property type="component" value="Unassembled WGS sequence"/>
</dbReference>
<dbReference type="PROSITE" id="PS50889">
    <property type="entry name" value="S4"/>
    <property type="match status" value="1"/>
</dbReference>
<dbReference type="Pfam" id="PF01479">
    <property type="entry name" value="S4"/>
    <property type="match status" value="1"/>
</dbReference>
<evidence type="ECO:0000256" key="3">
    <source>
        <dbReference type="PROSITE-ProRule" id="PRU00182"/>
    </source>
</evidence>
<organism evidence="6 7">
    <name type="scientific">Candidatus Kaiserbacteria bacterium CG10_big_fil_rev_8_21_14_0_10_47_16</name>
    <dbReference type="NCBI Taxonomy" id="1974608"/>
    <lineage>
        <taxon>Bacteria</taxon>
        <taxon>Candidatus Kaiseribacteriota</taxon>
    </lineage>
</organism>
<evidence type="ECO:0000256" key="4">
    <source>
        <dbReference type="RuleBase" id="RU003887"/>
    </source>
</evidence>
<dbReference type="SMART" id="SM00363">
    <property type="entry name" value="S4"/>
    <property type="match status" value="1"/>
</dbReference>
<dbReference type="PROSITE" id="PS01149">
    <property type="entry name" value="PSI_RSU"/>
    <property type="match status" value="1"/>
</dbReference>
<dbReference type="EC" id="5.4.99.-" evidence="4"/>
<reference evidence="7" key="1">
    <citation type="submission" date="2017-09" db="EMBL/GenBank/DDBJ databases">
        <title>Depth-based differentiation of microbial function through sediment-hosted aquifers and enrichment of novel symbionts in the deep terrestrial subsurface.</title>
        <authorList>
            <person name="Probst A.J."/>
            <person name="Ladd B."/>
            <person name="Jarett J.K."/>
            <person name="Geller-Mcgrath D.E."/>
            <person name="Sieber C.M.K."/>
            <person name="Emerson J.B."/>
            <person name="Anantharaman K."/>
            <person name="Thomas B.C."/>
            <person name="Malmstrom R."/>
            <person name="Stieglmeier M."/>
            <person name="Klingl A."/>
            <person name="Woyke T."/>
            <person name="Ryan C.M."/>
            <person name="Banfield J.F."/>
        </authorList>
    </citation>
    <scope>NUCLEOTIDE SEQUENCE [LARGE SCALE GENOMIC DNA]</scope>
</reference>
<evidence type="ECO:0000313" key="6">
    <source>
        <dbReference type="EMBL" id="PIR84715.1"/>
    </source>
</evidence>
<sequence>MNEDLQFPMRINKYLAHKGLSTRRGADTLIETGKVFINGVRATLGQQIAKDDTVDVRSKHKEYRYIVYNKPRGVITHSPAEGETDILMRLKEDYNLTGLFPIGRLDKDSEGLMIMTDDGRITDRLLNPEHAHERTYEVTVDKPITNQFLRTIQSGMRIERYFTKPAQVEKTGPARCRITLTEGKKHQIRRMCAGLGYQVQQLKRVRILNLAVGDMKPAQYRIIKDAELKEFLKQIGL</sequence>
<dbReference type="PANTHER" id="PTHR47683">
    <property type="entry name" value="PSEUDOURIDINE SYNTHASE FAMILY PROTEIN-RELATED"/>
    <property type="match status" value="1"/>
</dbReference>